<evidence type="ECO:0000313" key="1">
    <source>
        <dbReference type="EMBL" id="CDW27653.1"/>
    </source>
</evidence>
<proteinExistence type="predicted"/>
<sequence length="17" mass="1813">MLKGSRLIASLGGFHLI</sequence>
<dbReference type="EMBL" id="HACA01010292">
    <property type="protein sequence ID" value="CDW27653.1"/>
    <property type="molecule type" value="Transcribed_RNA"/>
</dbReference>
<name>A0A0K2TNL0_LEPSM</name>
<dbReference type="AlphaFoldDB" id="A0A0K2TNL0"/>
<protein>
    <submittedName>
        <fullName evidence="1">Uncharacterized protein</fullName>
    </submittedName>
</protein>
<accession>A0A0K2TNL0</accession>
<reference evidence="1" key="1">
    <citation type="submission" date="2014-05" db="EMBL/GenBank/DDBJ databases">
        <authorList>
            <person name="Chronopoulou M."/>
        </authorList>
    </citation>
    <scope>NUCLEOTIDE SEQUENCE</scope>
    <source>
        <tissue evidence="1">Whole organism</tissue>
    </source>
</reference>
<organism evidence="1">
    <name type="scientific">Lepeophtheirus salmonis</name>
    <name type="common">Salmon louse</name>
    <name type="synonym">Caligus salmonis</name>
    <dbReference type="NCBI Taxonomy" id="72036"/>
    <lineage>
        <taxon>Eukaryota</taxon>
        <taxon>Metazoa</taxon>
        <taxon>Ecdysozoa</taxon>
        <taxon>Arthropoda</taxon>
        <taxon>Crustacea</taxon>
        <taxon>Multicrustacea</taxon>
        <taxon>Hexanauplia</taxon>
        <taxon>Copepoda</taxon>
        <taxon>Siphonostomatoida</taxon>
        <taxon>Caligidae</taxon>
        <taxon>Lepeophtheirus</taxon>
    </lineage>
</organism>